<dbReference type="RefSeq" id="WP_097803569.1">
    <property type="nucleotide sequence ID" value="NZ_FXYH01000003.1"/>
</dbReference>
<evidence type="ECO:0000313" key="1">
    <source>
        <dbReference type="EMBL" id="SMX37352.1"/>
    </source>
</evidence>
<proteinExistence type="predicted"/>
<dbReference type="OrthoDB" id="9807577at2"/>
<reference evidence="1 2" key="1">
    <citation type="submission" date="2017-05" db="EMBL/GenBank/DDBJ databases">
        <authorList>
            <person name="Song R."/>
            <person name="Chenine A.L."/>
            <person name="Ruprecht R.M."/>
        </authorList>
    </citation>
    <scope>NUCLEOTIDE SEQUENCE [LARGE SCALE GENOMIC DNA]</scope>
    <source>
        <strain evidence="1 2">CECT 8663</strain>
    </source>
</reference>
<sequence>MIEKRAEQDGQHSIALYSPCGAYRYGLQRIWSDGPELLYIMLNPSTATEEKNDATIERCQRRAKLLGFGAVRIANLFAYRATHPKDLRQAEDPEGPENAALLSRWSGAAGMTIAGWGTHGAFLGQGVGIAPYLEGDVRHLGLTKEGHPRHPLYVSYSMMPQVWPKEDRYVQRP</sequence>
<keyword evidence="2" id="KW-1185">Reference proteome</keyword>
<name>A0A238K5H3_9RHOB</name>
<protein>
    <recommendedName>
        <fullName evidence="3">DUF1643 domain-containing protein</fullName>
    </recommendedName>
</protein>
<dbReference type="EMBL" id="FXYH01000003">
    <property type="protein sequence ID" value="SMX37352.1"/>
    <property type="molecule type" value="Genomic_DNA"/>
</dbReference>
<evidence type="ECO:0008006" key="3">
    <source>
        <dbReference type="Google" id="ProtNLM"/>
    </source>
</evidence>
<dbReference type="AlphaFoldDB" id="A0A238K5H3"/>
<dbReference type="Pfam" id="PF07799">
    <property type="entry name" value="DUF1643"/>
    <property type="match status" value="1"/>
</dbReference>
<evidence type="ECO:0000313" key="2">
    <source>
        <dbReference type="Proteomes" id="UP000220836"/>
    </source>
</evidence>
<dbReference type="Proteomes" id="UP000220836">
    <property type="component" value="Unassembled WGS sequence"/>
</dbReference>
<dbReference type="InterPro" id="IPR012441">
    <property type="entry name" value="DUF1643"/>
</dbReference>
<organism evidence="1 2">
    <name type="scientific">Pelagimonas varians</name>
    <dbReference type="NCBI Taxonomy" id="696760"/>
    <lineage>
        <taxon>Bacteria</taxon>
        <taxon>Pseudomonadati</taxon>
        <taxon>Pseudomonadota</taxon>
        <taxon>Alphaproteobacteria</taxon>
        <taxon>Rhodobacterales</taxon>
        <taxon>Roseobacteraceae</taxon>
        <taxon>Pelagimonas</taxon>
    </lineage>
</organism>
<accession>A0A238K5H3</accession>
<gene>
    <name evidence="1" type="ORF">PEV8663_01043</name>
</gene>